<dbReference type="EMBL" id="JAUHGG010000003">
    <property type="protein sequence ID" value="MDS1821434.1"/>
    <property type="molecule type" value="Genomic_DNA"/>
</dbReference>
<evidence type="ECO:0000313" key="2">
    <source>
        <dbReference type="Proteomes" id="UP001253193"/>
    </source>
</evidence>
<reference evidence="1" key="1">
    <citation type="submission" date="2023-06" db="EMBL/GenBank/DDBJ databases">
        <title>Genomic Diversity of Vibrio spp. and Metagenomic Analysis of Pathogens in Florida Gulf Coastal Waters Following Hurricane Ian.</title>
        <authorList>
            <person name="Brumfield K.D."/>
        </authorList>
    </citation>
    <scope>NUCLEOTIDE SEQUENCE</scope>
    <source>
        <strain evidence="1">WBS2B-138</strain>
    </source>
</reference>
<dbReference type="Proteomes" id="UP001253193">
    <property type="component" value="Unassembled WGS sequence"/>
</dbReference>
<comment type="caution">
    <text evidence="1">The sequence shown here is derived from an EMBL/GenBank/DDBJ whole genome shotgun (WGS) entry which is preliminary data.</text>
</comment>
<organism evidence="1 2">
    <name type="scientific">Vibrio parahaemolyticus</name>
    <dbReference type="NCBI Taxonomy" id="670"/>
    <lineage>
        <taxon>Bacteria</taxon>
        <taxon>Pseudomonadati</taxon>
        <taxon>Pseudomonadota</taxon>
        <taxon>Gammaproteobacteria</taxon>
        <taxon>Vibrionales</taxon>
        <taxon>Vibrionaceae</taxon>
        <taxon>Vibrio</taxon>
    </lineage>
</organism>
<proteinExistence type="predicted"/>
<sequence length="180" mass="20341">MKAIWTPPKGEMILLHSKSDLIALVNKMGFTSPDDLERRGIYLVPHSYNYTEVTSKFPVWAAANGIDEDLWLMNSNIKGGIKVINISEEDMVSLHSKYSFPCVLYLWDEVSRGRVGTSTINLWEVSPLSEMKTVEKLNAAEDKHFEAAQGLLDGAMEAQFKIKKDRLFKSGQVEVTLHHD</sequence>
<protein>
    <submittedName>
        <fullName evidence="1">Uncharacterized protein</fullName>
    </submittedName>
</protein>
<dbReference type="AlphaFoldDB" id="A0AAW8Q196"/>
<dbReference type="RefSeq" id="WP_311020321.1">
    <property type="nucleotide sequence ID" value="NZ_JAUHGG010000003.1"/>
</dbReference>
<evidence type="ECO:0000313" key="1">
    <source>
        <dbReference type="EMBL" id="MDS1821434.1"/>
    </source>
</evidence>
<name>A0AAW8Q196_VIBPH</name>
<accession>A0AAW8Q196</accession>
<gene>
    <name evidence="1" type="ORF">QX249_12250</name>
</gene>